<dbReference type="OMA" id="NDFHRKI"/>
<reference evidence="3 4" key="1">
    <citation type="journal article" date="2009" name="Science">
        <title>Green evolution and dynamic adaptations revealed by genomes of the marine picoeukaryotes Micromonas.</title>
        <authorList>
            <person name="Worden A.Z."/>
            <person name="Lee J.H."/>
            <person name="Mock T."/>
            <person name="Rouze P."/>
            <person name="Simmons M.P."/>
            <person name="Aerts A.L."/>
            <person name="Allen A.E."/>
            <person name="Cuvelier M.L."/>
            <person name="Derelle E."/>
            <person name="Everett M.V."/>
            <person name="Foulon E."/>
            <person name="Grimwood J."/>
            <person name="Gundlach H."/>
            <person name="Henrissat B."/>
            <person name="Napoli C."/>
            <person name="McDonald S.M."/>
            <person name="Parker M.S."/>
            <person name="Rombauts S."/>
            <person name="Salamov A."/>
            <person name="Von Dassow P."/>
            <person name="Badger J.H."/>
            <person name="Coutinho P.M."/>
            <person name="Demir E."/>
            <person name="Dubchak I."/>
            <person name="Gentemann C."/>
            <person name="Eikrem W."/>
            <person name="Gready J.E."/>
            <person name="John U."/>
            <person name="Lanier W."/>
            <person name="Lindquist E.A."/>
            <person name="Lucas S."/>
            <person name="Mayer K.F."/>
            <person name="Moreau H."/>
            <person name="Not F."/>
            <person name="Otillar R."/>
            <person name="Panaud O."/>
            <person name="Pangilinan J."/>
            <person name="Paulsen I."/>
            <person name="Piegu B."/>
            <person name="Poliakov A."/>
            <person name="Robbens S."/>
            <person name="Schmutz J."/>
            <person name="Toulza E."/>
            <person name="Wyss T."/>
            <person name="Zelensky A."/>
            <person name="Zhou K."/>
            <person name="Armbrust E.V."/>
            <person name="Bhattacharya D."/>
            <person name="Goodenough U.W."/>
            <person name="Van de Peer Y."/>
            <person name="Grigoriev I.V."/>
        </authorList>
    </citation>
    <scope>NUCLEOTIDE SEQUENCE [LARGE SCALE GENOMIC DNA]</scope>
    <source>
        <strain evidence="4">RCC299 / NOUM17</strain>
    </source>
</reference>
<gene>
    <name evidence="3" type="ORF">MICPUN_58645</name>
</gene>
<keyword evidence="2" id="KW-0812">Transmembrane</keyword>
<feature type="transmembrane region" description="Helical" evidence="2">
    <location>
        <begin position="56"/>
        <end position="74"/>
    </location>
</feature>
<dbReference type="EMBL" id="CP001326">
    <property type="protein sequence ID" value="ACO63415.1"/>
    <property type="molecule type" value="Genomic_DNA"/>
</dbReference>
<keyword evidence="1" id="KW-0175">Coiled coil</keyword>
<dbReference type="InParanoid" id="C1E6F2"/>
<dbReference type="GeneID" id="8243830"/>
<evidence type="ECO:0000256" key="2">
    <source>
        <dbReference type="SAM" id="Phobius"/>
    </source>
</evidence>
<evidence type="ECO:0000313" key="4">
    <source>
        <dbReference type="Proteomes" id="UP000002009"/>
    </source>
</evidence>
<dbReference type="AlphaFoldDB" id="C1E6F2"/>
<dbReference type="Proteomes" id="UP000002009">
    <property type="component" value="Chromosome 5"/>
</dbReference>
<evidence type="ECO:0000313" key="3">
    <source>
        <dbReference type="EMBL" id="ACO63415.1"/>
    </source>
</evidence>
<dbReference type="OrthoDB" id="10451618at2759"/>
<protein>
    <submittedName>
        <fullName evidence="3">Uncharacterized protein</fullName>
    </submittedName>
</protein>
<proteinExistence type="predicted"/>
<feature type="coiled-coil region" evidence="1">
    <location>
        <begin position="208"/>
        <end position="252"/>
    </location>
</feature>
<dbReference type="KEGG" id="mis:MICPUN_58645"/>
<dbReference type="RefSeq" id="XP_002502157.1">
    <property type="nucleotide sequence ID" value="XM_002502111.1"/>
</dbReference>
<keyword evidence="2" id="KW-1133">Transmembrane helix</keyword>
<evidence type="ECO:0000256" key="1">
    <source>
        <dbReference type="SAM" id="Coils"/>
    </source>
</evidence>
<name>C1E6F2_MICCC</name>
<accession>C1E6F2</accession>
<keyword evidence="2" id="KW-0472">Membrane</keyword>
<keyword evidence="4" id="KW-1185">Reference proteome</keyword>
<sequence>MSSYADPEGLADSMDRAAAMLRAAADELHVIDEPFVPLLGVNFAGRVAVFVSRLPWLRIVAVLVTVTCLLVAWVKYNHAKLVARFDAFVTKKVLTKMRAKLACDVQIDAVRVRPGATPTTATATVEGFRLGNPPTGEFNAPFLVSMERVLVRCNPLSLAGVRGRGNFVVGWTFGEVELVAVHGAVVYVDEVFDPKQGKKIRNFQGIRRQTAAQLAEEINREEEALKAAQEEKRLAEEAAAALKEKNIEVKETSFFSSVTDTFSAAQAEIDKQLKEVTAQAAALPGNISSGIQSAGADVTNKLNALITLLERVNQKPPEETEEEKRKKRKLVLNVEQLTFTEWNIHILAVSEKAFKFKSWQLEKFTGKVGMLARECAAGLLNEIIKDFQQEILDSLTKDISAVGEGLLSIGGSVVGGVAEGGNMIVGGVGAIGKGISDTGQAIDHLSG</sequence>
<organism evidence="3 4">
    <name type="scientific">Micromonas commoda (strain RCC299 / NOUM17 / CCMP2709)</name>
    <name type="common">Picoplanktonic green alga</name>
    <dbReference type="NCBI Taxonomy" id="296587"/>
    <lineage>
        <taxon>Eukaryota</taxon>
        <taxon>Viridiplantae</taxon>
        <taxon>Chlorophyta</taxon>
        <taxon>Mamiellophyceae</taxon>
        <taxon>Mamiellales</taxon>
        <taxon>Mamiellaceae</taxon>
        <taxon>Micromonas</taxon>
    </lineage>
</organism>